<keyword evidence="1" id="KW-0805">Transcription regulation</keyword>
<dbReference type="Pfam" id="PF12833">
    <property type="entry name" value="HTH_18"/>
    <property type="match status" value="1"/>
</dbReference>
<evidence type="ECO:0000313" key="6">
    <source>
        <dbReference type="Proteomes" id="UP001595792"/>
    </source>
</evidence>
<dbReference type="PANTHER" id="PTHR43280:SF32">
    <property type="entry name" value="TRANSCRIPTIONAL REGULATORY PROTEIN"/>
    <property type="match status" value="1"/>
</dbReference>
<name>A0ABV8NI26_9SPHI</name>
<dbReference type="EMBL" id="JBHSBY010000035">
    <property type="protein sequence ID" value="MFC4196620.1"/>
    <property type="molecule type" value="Genomic_DNA"/>
</dbReference>
<reference evidence="6" key="1">
    <citation type="journal article" date="2019" name="Int. J. Syst. Evol. Microbiol.">
        <title>The Global Catalogue of Microorganisms (GCM) 10K type strain sequencing project: providing services to taxonomists for standard genome sequencing and annotation.</title>
        <authorList>
            <consortium name="The Broad Institute Genomics Platform"/>
            <consortium name="The Broad Institute Genome Sequencing Center for Infectious Disease"/>
            <person name="Wu L."/>
            <person name="Ma J."/>
        </authorList>
    </citation>
    <scope>NUCLEOTIDE SEQUENCE [LARGE SCALE GENOMIC DNA]</scope>
    <source>
        <strain evidence="6">CCM 8689</strain>
    </source>
</reference>
<dbReference type="Gene3D" id="1.10.10.60">
    <property type="entry name" value="Homeodomain-like"/>
    <property type="match status" value="1"/>
</dbReference>
<gene>
    <name evidence="5" type="ORF">ACFOUY_07920</name>
</gene>
<dbReference type="Proteomes" id="UP001595792">
    <property type="component" value="Unassembled WGS sequence"/>
</dbReference>
<proteinExistence type="predicted"/>
<comment type="caution">
    <text evidence="5">The sequence shown here is derived from an EMBL/GenBank/DDBJ whole genome shotgun (WGS) entry which is preliminary data.</text>
</comment>
<dbReference type="PROSITE" id="PS01124">
    <property type="entry name" value="HTH_ARAC_FAMILY_2"/>
    <property type="match status" value="1"/>
</dbReference>
<evidence type="ECO:0000256" key="1">
    <source>
        <dbReference type="ARBA" id="ARBA00023015"/>
    </source>
</evidence>
<evidence type="ECO:0000256" key="2">
    <source>
        <dbReference type="ARBA" id="ARBA00023125"/>
    </source>
</evidence>
<evidence type="ECO:0000313" key="5">
    <source>
        <dbReference type="EMBL" id="MFC4196620.1"/>
    </source>
</evidence>
<keyword evidence="2" id="KW-0238">DNA-binding</keyword>
<organism evidence="5 6">
    <name type="scientific">Pedobacter jamesrossensis</name>
    <dbReference type="NCBI Taxonomy" id="1908238"/>
    <lineage>
        <taxon>Bacteria</taxon>
        <taxon>Pseudomonadati</taxon>
        <taxon>Bacteroidota</taxon>
        <taxon>Sphingobacteriia</taxon>
        <taxon>Sphingobacteriales</taxon>
        <taxon>Sphingobacteriaceae</taxon>
        <taxon>Pedobacter</taxon>
    </lineage>
</organism>
<evidence type="ECO:0000256" key="3">
    <source>
        <dbReference type="ARBA" id="ARBA00023163"/>
    </source>
</evidence>
<dbReference type="PANTHER" id="PTHR43280">
    <property type="entry name" value="ARAC-FAMILY TRANSCRIPTIONAL REGULATOR"/>
    <property type="match status" value="1"/>
</dbReference>
<dbReference type="InterPro" id="IPR018060">
    <property type="entry name" value="HTH_AraC"/>
</dbReference>
<sequence>MEILISEIDIMKYTFINQAENAELTFFFREKELSQNFTQKKRRGKYFTIALNLSADQLVILDGNEIVFQSGTLIPLFTNQSFEFQEPQKIIAWQYNCEFYNGMGVDLLNSELSSSLLENRIISLDPSNSKKIGSIATMFLDEFSGTNNAERDMLEILLRQLIVIVYRLAREQHLNGQESIEERNELISRYNKMVEIHFKEHHQVLFYADKLHKSPKTLSNLFLLYNYRSPILVIHERIIKEAKKLFYYTDKSAKEIAYELGFQEQAHFSRFFKNHTDQSPTHYKKSFLYFENGKN</sequence>
<keyword evidence="3" id="KW-0804">Transcription</keyword>
<dbReference type="SMART" id="SM00342">
    <property type="entry name" value="HTH_ARAC"/>
    <property type="match status" value="1"/>
</dbReference>
<feature type="domain" description="HTH araC/xylS-type" evidence="4">
    <location>
        <begin position="188"/>
        <end position="286"/>
    </location>
</feature>
<protein>
    <submittedName>
        <fullName evidence="5">Helix-turn-helix domain-containing protein</fullName>
    </submittedName>
</protein>
<accession>A0ABV8NI26</accession>
<evidence type="ECO:0000259" key="4">
    <source>
        <dbReference type="PROSITE" id="PS01124"/>
    </source>
</evidence>
<dbReference type="RefSeq" id="WP_378959953.1">
    <property type="nucleotide sequence ID" value="NZ_JBHSBY010000035.1"/>
</dbReference>
<keyword evidence="6" id="KW-1185">Reference proteome</keyword>
<dbReference type="SUPFAM" id="SSF46689">
    <property type="entry name" value="Homeodomain-like"/>
    <property type="match status" value="1"/>
</dbReference>
<dbReference type="InterPro" id="IPR009057">
    <property type="entry name" value="Homeodomain-like_sf"/>
</dbReference>